<dbReference type="Proteomes" id="UP000240883">
    <property type="component" value="Unassembled WGS sequence"/>
</dbReference>
<accession>A0A2T2NRG0</accession>
<gene>
    <name evidence="1" type="ORF">BS50DRAFT_355685</name>
</gene>
<name>A0A2T2NRG0_CORCC</name>
<sequence length="159" mass="17535">MLIPHASCVEGDMAERAIVWGLSLAPIPYLSSQDAGSEVRLCRAAASLVRDTEPGRRAAGAQPSNVGGCLEGRFESRHGPFRPSVCQRSRKLDDAGHGWDSTVAFFCIPLQPEPGCGTIGTLRKRRKWKRKRCGWPQARTEKSGAIWHSIDIVPRRLFV</sequence>
<dbReference type="AlphaFoldDB" id="A0A2T2NRG0"/>
<protein>
    <submittedName>
        <fullName evidence="1">Uncharacterized protein</fullName>
    </submittedName>
</protein>
<evidence type="ECO:0000313" key="1">
    <source>
        <dbReference type="EMBL" id="PSN68035.1"/>
    </source>
</evidence>
<organism evidence="1 2">
    <name type="scientific">Corynespora cassiicola Philippines</name>
    <dbReference type="NCBI Taxonomy" id="1448308"/>
    <lineage>
        <taxon>Eukaryota</taxon>
        <taxon>Fungi</taxon>
        <taxon>Dikarya</taxon>
        <taxon>Ascomycota</taxon>
        <taxon>Pezizomycotina</taxon>
        <taxon>Dothideomycetes</taxon>
        <taxon>Pleosporomycetidae</taxon>
        <taxon>Pleosporales</taxon>
        <taxon>Corynesporascaceae</taxon>
        <taxon>Corynespora</taxon>
    </lineage>
</organism>
<keyword evidence="2" id="KW-1185">Reference proteome</keyword>
<proteinExistence type="predicted"/>
<dbReference type="EMBL" id="KZ678134">
    <property type="protein sequence ID" value="PSN68035.1"/>
    <property type="molecule type" value="Genomic_DNA"/>
</dbReference>
<reference evidence="1 2" key="1">
    <citation type="journal article" date="2018" name="Front. Microbiol.">
        <title>Genome-Wide Analysis of Corynespora cassiicola Leaf Fall Disease Putative Effectors.</title>
        <authorList>
            <person name="Lopez D."/>
            <person name="Ribeiro S."/>
            <person name="Label P."/>
            <person name="Fumanal B."/>
            <person name="Venisse J.S."/>
            <person name="Kohler A."/>
            <person name="de Oliveira R.R."/>
            <person name="Labutti K."/>
            <person name="Lipzen A."/>
            <person name="Lail K."/>
            <person name="Bauer D."/>
            <person name="Ohm R.A."/>
            <person name="Barry K.W."/>
            <person name="Spatafora J."/>
            <person name="Grigoriev I.V."/>
            <person name="Martin F.M."/>
            <person name="Pujade-Renaud V."/>
        </authorList>
    </citation>
    <scope>NUCLEOTIDE SEQUENCE [LARGE SCALE GENOMIC DNA]</scope>
    <source>
        <strain evidence="1 2">Philippines</strain>
    </source>
</reference>
<evidence type="ECO:0000313" key="2">
    <source>
        <dbReference type="Proteomes" id="UP000240883"/>
    </source>
</evidence>